<dbReference type="NCBIfam" id="NF006988">
    <property type="entry name" value="PRK09453.1"/>
    <property type="match status" value="1"/>
</dbReference>
<feature type="domain" description="Calcineurin-like phosphoesterase" evidence="3">
    <location>
        <begin position="1"/>
        <end position="162"/>
    </location>
</feature>
<dbReference type="Proteomes" id="UP000190105">
    <property type="component" value="Unassembled WGS sequence"/>
</dbReference>
<dbReference type="EC" id="3.1.4.-" evidence="2"/>
<dbReference type="CDD" id="cd00841">
    <property type="entry name" value="MPP_YfcE"/>
    <property type="match status" value="1"/>
</dbReference>
<keyword evidence="2" id="KW-0479">Metal-binding</keyword>
<protein>
    <recommendedName>
        <fullName evidence="2">Phosphoesterase</fullName>
        <ecNumber evidence="2">3.1.4.-</ecNumber>
    </recommendedName>
</protein>
<sequence>MKIGILSDIHGYPEKFEKAFELFYDCDMVLCAGDILYHGPRNPILEGYNPQGLIEKISCNKIPMLIARGNCDAEVDLMALQFPMFLPSVFYEKNGVRFMVLHGHDVDDEKLREIAQFYDIKFMITGHTHIRKYECINGTHYINPGSVGVPKGDGIPSVVIIDGNRIQFINIEDKSIIEEKAF</sequence>
<dbReference type="GO" id="GO:0046872">
    <property type="term" value="F:metal ion binding"/>
    <property type="evidence" value="ECO:0007669"/>
    <property type="project" value="UniProtKB-KW"/>
</dbReference>
<dbReference type="InterPro" id="IPR029052">
    <property type="entry name" value="Metallo-depent_PP-like"/>
</dbReference>
<dbReference type="STRING" id="1147123.SAMN05443428_10952"/>
<dbReference type="GO" id="GO:0016787">
    <property type="term" value="F:hydrolase activity"/>
    <property type="evidence" value="ECO:0007669"/>
    <property type="project" value="UniProtKB-UniRule"/>
</dbReference>
<comment type="cofactor">
    <cofactor evidence="2">
        <name>a divalent metal cation</name>
        <dbReference type="ChEBI" id="CHEBI:60240"/>
    </cofactor>
</comment>
<dbReference type="Pfam" id="PF12850">
    <property type="entry name" value="Metallophos_2"/>
    <property type="match status" value="1"/>
</dbReference>
<evidence type="ECO:0000256" key="1">
    <source>
        <dbReference type="ARBA" id="ARBA00008950"/>
    </source>
</evidence>
<name>A0A1T4XHE9_9CLOT</name>
<evidence type="ECO:0000256" key="2">
    <source>
        <dbReference type="RuleBase" id="RU362039"/>
    </source>
</evidence>
<dbReference type="InterPro" id="IPR024654">
    <property type="entry name" value="Calcineurin-like_PHP_lpxH"/>
</dbReference>
<evidence type="ECO:0000313" key="4">
    <source>
        <dbReference type="EMBL" id="SKA88950.1"/>
    </source>
</evidence>
<dbReference type="NCBIfam" id="TIGR00040">
    <property type="entry name" value="yfcE"/>
    <property type="match status" value="1"/>
</dbReference>
<comment type="similarity">
    <text evidence="1 2">Belongs to the metallophosphoesterase superfamily. YfcE family.</text>
</comment>
<dbReference type="OrthoDB" id="9800565at2"/>
<keyword evidence="5" id="KW-1185">Reference proteome</keyword>
<dbReference type="Gene3D" id="3.60.21.10">
    <property type="match status" value="1"/>
</dbReference>
<dbReference type="AlphaFoldDB" id="A0A1T4XHE9"/>
<evidence type="ECO:0000313" key="5">
    <source>
        <dbReference type="Proteomes" id="UP000190105"/>
    </source>
</evidence>
<dbReference type="SUPFAM" id="SSF56300">
    <property type="entry name" value="Metallo-dependent phosphatases"/>
    <property type="match status" value="1"/>
</dbReference>
<dbReference type="EMBL" id="FUYH01000009">
    <property type="protein sequence ID" value="SKA88950.1"/>
    <property type="molecule type" value="Genomic_DNA"/>
</dbReference>
<accession>A0A1T4XHE9</accession>
<dbReference type="PANTHER" id="PTHR11124">
    <property type="entry name" value="VACUOLAR SORTING PROTEIN VPS29"/>
    <property type="match status" value="1"/>
</dbReference>
<organism evidence="4 5">
    <name type="scientific">Caloramator quimbayensis</name>
    <dbReference type="NCBI Taxonomy" id="1147123"/>
    <lineage>
        <taxon>Bacteria</taxon>
        <taxon>Bacillati</taxon>
        <taxon>Bacillota</taxon>
        <taxon>Clostridia</taxon>
        <taxon>Eubacteriales</taxon>
        <taxon>Clostridiaceae</taxon>
        <taxon>Caloramator</taxon>
    </lineage>
</organism>
<proteinExistence type="inferred from homology"/>
<gene>
    <name evidence="4" type="ORF">SAMN05443428_10952</name>
</gene>
<dbReference type="RefSeq" id="WP_078696484.1">
    <property type="nucleotide sequence ID" value="NZ_FUYH01000009.1"/>
</dbReference>
<evidence type="ECO:0000259" key="3">
    <source>
        <dbReference type="Pfam" id="PF12850"/>
    </source>
</evidence>
<reference evidence="5" key="1">
    <citation type="submission" date="2017-02" db="EMBL/GenBank/DDBJ databases">
        <authorList>
            <person name="Varghese N."/>
            <person name="Submissions S."/>
        </authorList>
    </citation>
    <scope>NUCLEOTIDE SEQUENCE [LARGE SCALE GENOMIC DNA]</scope>
    <source>
        <strain evidence="5">USBA 833</strain>
    </source>
</reference>
<dbReference type="InterPro" id="IPR041802">
    <property type="entry name" value="MPP_YfcE"/>
</dbReference>
<dbReference type="InterPro" id="IPR000979">
    <property type="entry name" value="Phosphodiesterase_MJ0936/Vps29"/>
</dbReference>